<name>A0ABV7WN18_9MICO</name>
<gene>
    <name evidence="1" type="ORF">ACFOLH_18840</name>
</gene>
<dbReference type="InterPro" id="IPR021456">
    <property type="entry name" value="DUF3107"/>
</dbReference>
<keyword evidence="2" id="KW-1185">Reference proteome</keyword>
<reference evidence="2" key="1">
    <citation type="journal article" date="2019" name="Int. J. Syst. Evol. Microbiol.">
        <title>The Global Catalogue of Microorganisms (GCM) 10K type strain sequencing project: providing services to taxonomists for standard genome sequencing and annotation.</title>
        <authorList>
            <consortium name="The Broad Institute Genomics Platform"/>
            <consortium name="The Broad Institute Genome Sequencing Center for Infectious Disease"/>
            <person name="Wu L."/>
            <person name="Ma J."/>
        </authorList>
    </citation>
    <scope>NUCLEOTIDE SEQUENCE [LARGE SCALE GENOMIC DNA]</scope>
    <source>
        <strain evidence="2">NCAIM B.02333</strain>
    </source>
</reference>
<dbReference type="EMBL" id="JBHRWW010000023">
    <property type="protein sequence ID" value="MFC3690411.1"/>
    <property type="molecule type" value="Genomic_DNA"/>
</dbReference>
<evidence type="ECO:0000313" key="2">
    <source>
        <dbReference type="Proteomes" id="UP001595685"/>
    </source>
</evidence>
<dbReference type="Pfam" id="PF11305">
    <property type="entry name" value="DUF3107"/>
    <property type="match status" value="1"/>
</dbReference>
<comment type="caution">
    <text evidence="1">The sequence shown here is derived from an EMBL/GenBank/DDBJ whole genome shotgun (WGS) entry which is preliminary data.</text>
</comment>
<evidence type="ECO:0000313" key="1">
    <source>
        <dbReference type="EMBL" id="MFC3690411.1"/>
    </source>
</evidence>
<dbReference type="Proteomes" id="UP001595685">
    <property type="component" value="Unassembled WGS sequence"/>
</dbReference>
<proteinExistence type="predicted"/>
<dbReference type="RefSeq" id="WP_340294169.1">
    <property type="nucleotide sequence ID" value="NZ_JBBEOI010000142.1"/>
</dbReference>
<sequence length="79" mass="8260">MEVKIGVRNAGRELFLESSQTSEQIAEAVSAAVAAGGVLELVDEKGRRVFVPTEALAYVETGPTEVRKIGFGTVGAPQA</sequence>
<protein>
    <submittedName>
        <fullName evidence="1">DUF3107 domain-containing protein</fullName>
    </submittedName>
</protein>
<accession>A0ABV7WN18</accession>
<organism evidence="1 2">
    <name type="scientific">Aquipuribacter hungaricus</name>
    <dbReference type="NCBI Taxonomy" id="545624"/>
    <lineage>
        <taxon>Bacteria</taxon>
        <taxon>Bacillati</taxon>
        <taxon>Actinomycetota</taxon>
        <taxon>Actinomycetes</taxon>
        <taxon>Micrococcales</taxon>
        <taxon>Intrasporangiaceae</taxon>
        <taxon>Aquipuribacter</taxon>
    </lineage>
</organism>